<dbReference type="Pfam" id="PF01822">
    <property type="entry name" value="WSC"/>
    <property type="match status" value="2"/>
</dbReference>
<dbReference type="PROSITE" id="PS51212">
    <property type="entry name" value="WSC"/>
    <property type="match status" value="2"/>
</dbReference>
<dbReference type="PANTHER" id="PTHR45964:SF9">
    <property type="entry name" value="SULFOTRANSFERASE"/>
    <property type="match status" value="1"/>
</dbReference>
<evidence type="ECO:0000313" key="7">
    <source>
        <dbReference type="Proteomes" id="UP000295083"/>
    </source>
</evidence>
<dbReference type="Gene3D" id="1.10.420.10">
    <property type="entry name" value="Peroxidase, domain 2"/>
    <property type="match status" value="1"/>
</dbReference>
<feature type="chain" id="PRO_5021024083" evidence="3">
    <location>
        <begin position="21"/>
        <end position="933"/>
    </location>
</feature>
<dbReference type="Proteomes" id="UP000295083">
    <property type="component" value="Unassembled WGS sequence"/>
</dbReference>
<dbReference type="SUPFAM" id="SSF48113">
    <property type="entry name" value="Heme-dependent peroxidases"/>
    <property type="match status" value="1"/>
</dbReference>
<evidence type="ECO:0000256" key="2">
    <source>
        <dbReference type="RuleBase" id="RU004241"/>
    </source>
</evidence>
<feature type="domain" description="WSC" evidence="5">
    <location>
        <begin position="577"/>
        <end position="668"/>
    </location>
</feature>
<evidence type="ECO:0000259" key="4">
    <source>
        <dbReference type="PROSITE" id="PS50873"/>
    </source>
</evidence>
<name>A0A4R8Q078_9PEZI</name>
<dbReference type="InterPro" id="IPR002016">
    <property type="entry name" value="Haem_peroxidase"/>
</dbReference>
<comment type="similarity">
    <text evidence="2">Belongs to the peroxidase family.</text>
</comment>
<feature type="domain" description="WSC" evidence="5">
    <location>
        <begin position="686"/>
        <end position="778"/>
    </location>
</feature>
<dbReference type="InterPro" id="IPR002889">
    <property type="entry name" value="WSC_carb-bd"/>
</dbReference>
<dbReference type="AlphaFoldDB" id="A0A4R8Q078"/>
<dbReference type="GO" id="GO:0020037">
    <property type="term" value="F:heme binding"/>
    <property type="evidence" value="ECO:0007669"/>
    <property type="project" value="InterPro"/>
</dbReference>
<evidence type="ECO:0000256" key="1">
    <source>
        <dbReference type="ARBA" id="ARBA00022737"/>
    </source>
</evidence>
<evidence type="ECO:0000259" key="5">
    <source>
        <dbReference type="PROSITE" id="PS51212"/>
    </source>
</evidence>
<dbReference type="PANTHER" id="PTHR45964">
    <property type="entry name" value="WSCD FAMILY MEMBER CG9164"/>
    <property type="match status" value="1"/>
</dbReference>
<dbReference type="GO" id="GO:0004601">
    <property type="term" value="F:peroxidase activity"/>
    <property type="evidence" value="ECO:0007669"/>
    <property type="project" value="InterPro"/>
</dbReference>
<dbReference type="SMART" id="SM00321">
    <property type="entry name" value="WSC"/>
    <property type="match status" value="2"/>
</dbReference>
<evidence type="ECO:0000256" key="3">
    <source>
        <dbReference type="SAM" id="SignalP"/>
    </source>
</evidence>
<evidence type="ECO:0000313" key="6">
    <source>
        <dbReference type="EMBL" id="TDZ31651.1"/>
    </source>
</evidence>
<protein>
    <submittedName>
        <fullName evidence="6">WSC domain-containing protein</fullName>
    </submittedName>
</protein>
<comment type="caution">
    <text evidence="6">The sequence shown here is derived from an EMBL/GenBank/DDBJ whole genome shotgun (WGS) entry which is preliminary data.</text>
</comment>
<feature type="signal peptide" evidence="3">
    <location>
        <begin position="1"/>
        <end position="20"/>
    </location>
</feature>
<keyword evidence="7" id="KW-1185">Reference proteome</keyword>
<feature type="domain" description="Plant heme peroxidase family profile" evidence="4">
    <location>
        <begin position="50"/>
        <end position="199"/>
    </location>
</feature>
<accession>A0A4R8Q078</accession>
<dbReference type="GO" id="GO:0006979">
    <property type="term" value="P:response to oxidative stress"/>
    <property type="evidence" value="ECO:0007669"/>
    <property type="project" value="InterPro"/>
</dbReference>
<dbReference type="Pfam" id="PF00141">
    <property type="entry name" value="peroxidase"/>
    <property type="match status" value="1"/>
</dbReference>
<gene>
    <name evidence="6" type="ORF">C8035_v001400</name>
</gene>
<reference evidence="6 7" key="1">
    <citation type="submission" date="2018-11" db="EMBL/GenBank/DDBJ databases">
        <title>Genome sequence and assembly of Colletotrichum spinosum.</title>
        <authorList>
            <person name="Gan P."/>
            <person name="Shirasu K."/>
        </authorList>
    </citation>
    <scope>NUCLEOTIDE SEQUENCE [LARGE SCALE GENOMIC DNA]</scope>
    <source>
        <strain evidence="6 7">CBS 515.97</strain>
    </source>
</reference>
<organism evidence="6 7">
    <name type="scientific">Colletotrichum spinosum</name>
    <dbReference type="NCBI Taxonomy" id="1347390"/>
    <lineage>
        <taxon>Eukaryota</taxon>
        <taxon>Fungi</taxon>
        <taxon>Dikarya</taxon>
        <taxon>Ascomycota</taxon>
        <taxon>Pezizomycotina</taxon>
        <taxon>Sordariomycetes</taxon>
        <taxon>Hypocreomycetidae</taxon>
        <taxon>Glomerellales</taxon>
        <taxon>Glomerellaceae</taxon>
        <taxon>Colletotrichum</taxon>
        <taxon>Colletotrichum orbiculare species complex</taxon>
    </lineage>
</organism>
<dbReference type="EMBL" id="QAPG01000098">
    <property type="protein sequence ID" value="TDZ31651.1"/>
    <property type="molecule type" value="Genomic_DNA"/>
</dbReference>
<dbReference type="InterPro" id="IPR010255">
    <property type="entry name" value="Haem_peroxidase_sf"/>
</dbReference>
<sequence>MRLAASLLTGLLGLAAQVSADPTWPSNIDELEEIMYQVFSFNSRKFADNVNPCSREVFTPGRKNAAEWLRTAFHDMSTANIYQNFGGLDASLQFELGPNSENTGPAFANTLTFLSPYVTRKSSMSDLIALGVYTSVLSCGGPAVPFRAGRVDATQAGNPGVPQPQNDIATFRNQFLRLGFSPQEMIQVTACGHTIGGVHSAENPDIVPAGRFTDDVATFDTTDAVFDNKIVTEYLDGTTKNPLVVRLGTSTLKSSDLKVFNSDRNVTMRGMRDPGTFQSVCGTVFEKMINVVPPGVTLGDPITPYQVKPVQIQLTLSSLASMQLTGSIRVLSTPTTYTNIAGVTINYKNRSGGTTCGSGPCSFNLNLQGTTRSLDNNIFFVWFPITQQFIPTSSGISSFTITVNMKDGSSKPYDNNGNGYPVQDGVFLQSPQSCLDKSAGTGTFVAAVRNDRASLPVTMEITYKTRLTDNTNVATSLKKMTLDMTKGDCRGSYTFFTASVSIPGGVSVESTIDVISGSGASAVVDSFKKAGIAGGTCQSWTGGSTCSSVTVSSITPSTTSSSAAPTASLHHRDTMGGYKLVSCWTEASNGRALTGAAFSYDGMTLDSCMKNCTGFNYWGTEYGRECYCGNSLDATSTSAALGDCNFPCSGDSTQYCGAGNRIELYSTTASIAAPTATLAHVPVVGKFSLVGCQTEAANNQRALQGAQTVSDSMTLEMCATFCSDFTYFGTEYGRECYCGNSLLDTSKPALITECNMKCSGNPYQYCGDGFRLDLYKVSSTSSSSVVSTAAATPTSSGSSTFVTSSEQRFSICQCFAHHLAGHHIVLKRGLRHFYLVSTGFVDFYIVFKQQPLNLQQCICVSQWPTYIARQHGRINVYTVTFSHPEQSVLFNPGLFKQRHINQQGCVSYQQPNLTSWIGIVDSFESLNSEHHGF</sequence>
<keyword evidence="1" id="KW-0677">Repeat</keyword>
<keyword evidence="3" id="KW-0732">Signal</keyword>
<dbReference type="InterPro" id="IPR051589">
    <property type="entry name" value="Sialate-O-sulfotransferase"/>
</dbReference>
<dbReference type="PROSITE" id="PS50873">
    <property type="entry name" value="PEROXIDASE_4"/>
    <property type="match status" value="1"/>
</dbReference>
<proteinExistence type="inferred from homology"/>
<dbReference type="PRINTS" id="PR00458">
    <property type="entry name" value="PEROXIDASE"/>
</dbReference>
<dbReference type="Gene3D" id="1.10.520.10">
    <property type="match status" value="1"/>
</dbReference>